<dbReference type="InterPro" id="IPR051081">
    <property type="entry name" value="HTH_MetalResp_TranReg"/>
</dbReference>
<dbReference type="AlphaFoldDB" id="A0AA97H240"/>
<dbReference type="InterPro" id="IPR036390">
    <property type="entry name" value="WH_DNA-bd_sf"/>
</dbReference>
<dbReference type="PANTHER" id="PTHR33154:SF18">
    <property type="entry name" value="ARSENICAL RESISTANCE OPERON REPRESSOR"/>
    <property type="match status" value="1"/>
</dbReference>
<dbReference type="PROSITE" id="PS50987">
    <property type="entry name" value="HTH_ARSR_2"/>
    <property type="match status" value="1"/>
</dbReference>
<dbReference type="SMART" id="SM00418">
    <property type="entry name" value="HTH_ARSR"/>
    <property type="match status" value="1"/>
</dbReference>
<dbReference type="InterPro" id="IPR011991">
    <property type="entry name" value="ArsR-like_HTH"/>
</dbReference>
<evidence type="ECO:0000259" key="4">
    <source>
        <dbReference type="PROSITE" id="PS50987"/>
    </source>
</evidence>
<dbReference type="KEGG" id="carl:PXC00_04790"/>
<reference evidence="6" key="3">
    <citation type="submission" date="2024-06" db="EMBL/GenBank/DDBJ databases">
        <authorList>
            <person name="Zeng C."/>
        </authorList>
    </citation>
    <scope>NUCLEOTIDE SEQUENCE [LARGE SCALE GENOMIC DNA]</scope>
    <source>
        <strain evidence="6">ZCY20-5</strain>
    </source>
</reference>
<keyword evidence="3" id="KW-0804">Transcription</keyword>
<dbReference type="PRINTS" id="PR00778">
    <property type="entry name" value="HTHARSR"/>
</dbReference>
<evidence type="ECO:0000256" key="2">
    <source>
        <dbReference type="ARBA" id="ARBA00023125"/>
    </source>
</evidence>
<keyword evidence="2" id="KW-0238">DNA-binding</keyword>
<dbReference type="EMBL" id="CP135996">
    <property type="protein sequence ID" value="WOC33196.1"/>
    <property type="molecule type" value="Genomic_DNA"/>
</dbReference>
<evidence type="ECO:0000313" key="6">
    <source>
        <dbReference type="Proteomes" id="UP001300604"/>
    </source>
</evidence>
<sequence>MDPIEEKLEKRAELLKALANPVRLRILRELCVNKTNVTALCTKLQIPQPTISHHLLILKNAGIVNGERCGAQITYHVDCEKLKPFIKQLIED</sequence>
<dbReference type="Pfam" id="PF01022">
    <property type="entry name" value="HTH_5"/>
    <property type="match status" value="1"/>
</dbReference>
<dbReference type="InterPro" id="IPR036388">
    <property type="entry name" value="WH-like_DNA-bd_sf"/>
</dbReference>
<dbReference type="PANTHER" id="PTHR33154">
    <property type="entry name" value="TRANSCRIPTIONAL REGULATOR, ARSR FAMILY"/>
    <property type="match status" value="1"/>
</dbReference>
<feature type="domain" description="HTH arsR-type" evidence="4">
    <location>
        <begin position="3"/>
        <end position="92"/>
    </location>
</feature>
<gene>
    <name evidence="5" type="ORF">PXC00_04790</name>
</gene>
<keyword evidence="6" id="KW-1185">Reference proteome</keyword>
<protein>
    <submittedName>
        <fullName evidence="5">Metalloregulator ArsR/SmtB family transcription factor</fullName>
    </submittedName>
</protein>
<dbReference type="NCBIfam" id="NF033788">
    <property type="entry name" value="HTH_metalloreg"/>
    <property type="match status" value="1"/>
</dbReference>
<dbReference type="GO" id="GO:0003677">
    <property type="term" value="F:DNA binding"/>
    <property type="evidence" value="ECO:0007669"/>
    <property type="project" value="UniProtKB-KW"/>
</dbReference>
<accession>A0AA97H240</accession>
<reference evidence="5 6" key="2">
    <citation type="submission" date="2024-06" db="EMBL/GenBank/DDBJ databases">
        <title>Caproicibacterium argilliputei sp. nov, a novel caproic acid producing anaerobic bacterium isolated from pit mud.</title>
        <authorList>
            <person name="Xia S."/>
        </authorList>
    </citation>
    <scope>NUCLEOTIDE SEQUENCE [LARGE SCALE GENOMIC DNA]</scope>
    <source>
        <strain evidence="5 6">ZCY20-5</strain>
    </source>
</reference>
<dbReference type="GO" id="GO:0003700">
    <property type="term" value="F:DNA-binding transcription factor activity"/>
    <property type="evidence" value="ECO:0007669"/>
    <property type="project" value="InterPro"/>
</dbReference>
<evidence type="ECO:0000256" key="1">
    <source>
        <dbReference type="ARBA" id="ARBA00023015"/>
    </source>
</evidence>
<dbReference type="SUPFAM" id="SSF46785">
    <property type="entry name" value="Winged helix' DNA-binding domain"/>
    <property type="match status" value="1"/>
</dbReference>
<dbReference type="InterPro" id="IPR001845">
    <property type="entry name" value="HTH_ArsR_DNA-bd_dom"/>
</dbReference>
<proteinExistence type="predicted"/>
<dbReference type="CDD" id="cd00090">
    <property type="entry name" value="HTH_ARSR"/>
    <property type="match status" value="1"/>
</dbReference>
<organism evidence="5 6">
    <name type="scientific">Caproicibacterium argilliputei</name>
    <dbReference type="NCBI Taxonomy" id="3030016"/>
    <lineage>
        <taxon>Bacteria</taxon>
        <taxon>Bacillati</taxon>
        <taxon>Bacillota</taxon>
        <taxon>Clostridia</taxon>
        <taxon>Eubacteriales</taxon>
        <taxon>Oscillospiraceae</taxon>
        <taxon>Caproicibacterium</taxon>
    </lineage>
</organism>
<dbReference type="Proteomes" id="UP001300604">
    <property type="component" value="Chromosome"/>
</dbReference>
<evidence type="ECO:0000256" key="3">
    <source>
        <dbReference type="ARBA" id="ARBA00023163"/>
    </source>
</evidence>
<reference evidence="6" key="1">
    <citation type="submission" date="2024-06" db="EMBL/GenBank/DDBJ databases">
        <title>Caproicibacterium argilliputei sp. nov, a novel caproic acid producing anaerobic bacterium isolated from pit mud.</title>
        <authorList>
            <person name="Zeng C."/>
        </authorList>
    </citation>
    <scope>NUCLEOTIDE SEQUENCE [LARGE SCALE GENOMIC DNA]</scope>
    <source>
        <strain evidence="6">ZCY20-5</strain>
    </source>
</reference>
<dbReference type="Gene3D" id="1.10.10.10">
    <property type="entry name" value="Winged helix-like DNA-binding domain superfamily/Winged helix DNA-binding domain"/>
    <property type="match status" value="1"/>
</dbReference>
<dbReference type="RefSeq" id="WP_275844417.1">
    <property type="nucleotide sequence ID" value="NZ_CP135996.1"/>
</dbReference>
<keyword evidence="1" id="KW-0805">Transcription regulation</keyword>
<evidence type="ECO:0000313" key="5">
    <source>
        <dbReference type="EMBL" id="WOC33196.1"/>
    </source>
</evidence>
<name>A0AA97H240_9FIRM</name>